<protein>
    <recommendedName>
        <fullName evidence="5">Lipoprotein</fullName>
    </recommendedName>
</protein>
<proteinExistence type="predicted"/>
<evidence type="ECO:0000256" key="2">
    <source>
        <dbReference type="SAM" id="SignalP"/>
    </source>
</evidence>
<dbReference type="EMBL" id="JAUSUP010000004">
    <property type="protein sequence ID" value="MDQ0351915.1"/>
    <property type="molecule type" value="Genomic_DNA"/>
</dbReference>
<organism evidence="3 4">
    <name type="scientific">Alkalibacillus filiformis</name>
    <dbReference type="NCBI Taxonomy" id="200990"/>
    <lineage>
        <taxon>Bacteria</taxon>
        <taxon>Bacillati</taxon>
        <taxon>Bacillota</taxon>
        <taxon>Bacilli</taxon>
        <taxon>Bacillales</taxon>
        <taxon>Bacillaceae</taxon>
        <taxon>Alkalibacillus</taxon>
    </lineage>
</organism>
<evidence type="ECO:0008006" key="5">
    <source>
        <dbReference type="Google" id="ProtNLM"/>
    </source>
</evidence>
<feature type="chain" id="PRO_5045330621" description="Lipoprotein" evidence="2">
    <location>
        <begin position="25"/>
        <end position="205"/>
    </location>
</feature>
<keyword evidence="4" id="KW-1185">Reference proteome</keyword>
<sequence length="205" mass="24185">MVKKYLMLLLVVALLVGCTNDAHEEEQTIEEIEAELLNKSEDVFNNLLNLNWEKVSEYLHQEKGLVYSPYSNVGFDDDLHFDKEIVKDFGNTEEQYSWYWAQNDTEYKDTPNGFIENVIKTRADLNSSKYEVTYGQITFNDSAYTNDTQINTINEEYPEAYYVEYYHEPKDLMEHDGKQQALRFVFEKIDEEWYLIALVRGAHNP</sequence>
<evidence type="ECO:0000256" key="1">
    <source>
        <dbReference type="SAM" id="Coils"/>
    </source>
</evidence>
<keyword evidence="1" id="KW-0175">Coiled coil</keyword>
<dbReference type="RefSeq" id="WP_307068030.1">
    <property type="nucleotide sequence ID" value="NZ_JAUSUP010000004.1"/>
</dbReference>
<feature type="signal peptide" evidence="2">
    <location>
        <begin position="1"/>
        <end position="24"/>
    </location>
</feature>
<gene>
    <name evidence="3" type="ORF">J2R98_001747</name>
</gene>
<feature type="coiled-coil region" evidence="1">
    <location>
        <begin position="15"/>
        <end position="42"/>
    </location>
</feature>
<evidence type="ECO:0000313" key="4">
    <source>
        <dbReference type="Proteomes" id="UP001236723"/>
    </source>
</evidence>
<comment type="caution">
    <text evidence="3">The sequence shown here is derived from an EMBL/GenBank/DDBJ whole genome shotgun (WGS) entry which is preliminary data.</text>
</comment>
<accession>A0ABU0DTY9</accession>
<evidence type="ECO:0000313" key="3">
    <source>
        <dbReference type="EMBL" id="MDQ0351915.1"/>
    </source>
</evidence>
<keyword evidence="2" id="KW-0732">Signal</keyword>
<dbReference type="Proteomes" id="UP001236723">
    <property type="component" value="Unassembled WGS sequence"/>
</dbReference>
<reference evidence="3 4" key="1">
    <citation type="submission" date="2023-07" db="EMBL/GenBank/DDBJ databases">
        <title>Genomic Encyclopedia of Type Strains, Phase IV (KMG-IV): sequencing the most valuable type-strain genomes for metagenomic binning, comparative biology and taxonomic classification.</title>
        <authorList>
            <person name="Goeker M."/>
        </authorList>
    </citation>
    <scope>NUCLEOTIDE SEQUENCE [LARGE SCALE GENOMIC DNA]</scope>
    <source>
        <strain evidence="3 4">DSM 15448</strain>
    </source>
</reference>
<dbReference type="PROSITE" id="PS51257">
    <property type="entry name" value="PROKAR_LIPOPROTEIN"/>
    <property type="match status" value="1"/>
</dbReference>
<name>A0ABU0DTY9_9BACI</name>